<reference evidence="2 3" key="1">
    <citation type="journal article" date="2013" name="Nature">
        <title>Insights into bilaterian evolution from three spiralian genomes.</title>
        <authorList>
            <person name="Simakov O."/>
            <person name="Marletaz F."/>
            <person name="Cho S.J."/>
            <person name="Edsinger-Gonzales E."/>
            <person name="Havlak P."/>
            <person name="Hellsten U."/>
            <person name="Kuo D.H."/>
            <person name="Larsson T."/>
            <person name="Lv J."/>
            <person name="Arendt D."/>
            <person name="Savage R."/>
            <person name="Osoegawa K."/>
            <person name="de Jong P."/>
            <person name="Grimwood J."/>
            <person name="Chapman J.A."/>
            <person name="Shapiro H."/>
            <person name="Aerts A."/>
            <person name="Otillar R.P."/>
            <person name="Terry A.Y."/>
            <person name="Boore J.L."/>
            <person name="Grigoriev I.V."/>
            <person name="Lindberg D.R."/>
            <person name="Seaver E.C."/>
            <person name="Weisblat D.A."/>
            <person name="Putnam N.H."/>
            <person name="Rokhsar D.S."/>
        </authorList>
    </citation>
    <scope>NUCLEOTIDE SEQUENCE [LARGE SCALE GENOMIC DNA]</scope>
</reference>
<feature type="compositionally biased region" description="Basic and acidic residues" evidence="1">
    <location>
        <begin position="94"/>
        <end position="111"/>
    </location>
</feature>
<evidence type="ECO:0000256" key="1">
    <source>
        <dbReference type="SAM" id="MobiDB-lite"/>
    </source>
</evidence>
<dbReference type="InterPro" id="IPR012479">
    <property type="entry name" value="SAP30BP"/>
</dbReference>
<evidence type="ECO:0008006" key="4">
    <source>
        <dbReference type="Google" id="ProtNLM"/>
    </source>
</evidence>
<protein>
    <recommendedName>
        <fullName evidence="4">SAP30-binding protein</fullName>
    </recommendedName>
</protein>
<dbReference type="Proteomes" id="UP000030746">
    <property type="component" value="Unassembled WGS sequence"/>
</dbReference>
<organism evidence="2 3">
    <name type="scientific">Lottia gigantea</name>
    <name type="common">Giant owl limpet</name>
    <dbReference type="NCBI Taxonomy" id="225164"/>
    <lineage>
        <taxon>Eukaryota</taxon>
        <taxon>Metazoa</taxon>
        <taxon>Spiralia</taxon>
        <taxon>Lophotrochozoa</taxon>
        <taxon>Mollusca</taxon>
        <taxon>Gastropoda</taxon>
        <taxon>Patellogastropoda</taxon>
        <taxon>Lottioidea</taxon>
        <taxon>Lottiidae</taxon>
        <taxon>Lottia</taxon>
    </lineage>
</organism>
<dbReference type="STRING" id="225164.V4ARK4"/>
<dbReference type="PANTHER" id="PTHR13464">
    <property type="entry name" value="TRANSCRIPTIONAL REGULATOR PROTEIN HCNGP"/>
    <property type="match status" value="1"/>
</dbReference>
<feature type="region of interest" description="Disordered" evidence="1">
    <location>
        <begin position="94"/>
        <end position="130"/>
    </location>
</feature>
<gene>
    <name evidence="2" type="ORF">LOTGIDRAFT_159498</name>
</gene>
<dbReference type="GO" id="GO:0005634">
    <property type="term" value="C:nucleus"/>
    <property type="evidence" value="ECO:0007669"/>
    <property type="project" value="TreeGrafter"/>
</dbReference>
<dbReference type="GO" id="GO:0006355">
    <property type="term" value="P:regulation of DNA-templated transcription"/>
    <property type="evidence" value="ECO:0007669"/>
    <property type="project" value="InterPro"/>
</dbReference>
<dbReference type="Pfam" id="PF07818">
    <property type="entry name" value="HCNGP"/>
    <property type="match status" value="1"/>
</dbReference>
<dbReference type="AlphaFoldDB" id="V4ARK4"/>
<dbReference type="KEGG" id="lgi:LOTGIDRAFT_159498"/>
<dbReference type="OrthoDB" id="1714508at2759"/>
<dbReference type="EMBL" id="KB201305">
    <property type="protein sequence ID" value="ESO97465.1"/>
    <property type="molecule type" value="Genomic_DNA"/>
</dbReference>
<keyword evidence="3" id="KW-1185">Reference proteome</keyword>
<accession>V4ARK4</accession>
<dbReference type="RefSeq" id="XP_009052050.1">
    <property type="nucleotide sequence ID" value="XM_009053802.1"/>
</dbReference>
<dbReference type="OMA" id="NFPPDVF"/>
<name>V4ARK4_LOTGI</name>
<sequence length="151" mass="17421">MPAEDIKLPPEPSGKCSKALQDKISSLYEKMRREGLNLNRTIQNRKDFRNPSIYEKLIDFCSIDSHGSNFPTEIYNPYLWSKESYYDELDKVQKKEMEKREKDRKDKTKVNDKKRKSKWDSAPHASSLTTSITGTKSTVISAIGVISKKSK</sequence>
<dbReference type="CTD" id="20238063"/>
<dbReference type="PANTHER" id="PTHR13464:SF0">
    <property type="entry name" value="SAP30-BINDING PROTEIN"/>
    <property type="match status" value="1"/>
</dbReference>
<dbReference type="GeneID" id="20238063"/>
<proteinExistence type="predicted"/>
<evidence type="ECO:0000313" key="3">
    <source>
        <dbReference type="Proteomes" id="UP000030746"/>
    </source>
</evidence>
<dbReference type="HOGENOM" id="CLU_145648_0_0_1"/>
<evidence type="ECO:0000313" key="2">
    <source>
        <dbReference type="EMBL" id="ESO97465.1"/>
    </source>
</evidence>